<keyword evidence="9" id="KW-1185">Reference proteome</keyword>
<dbReference type="Proteomes" id="UP000639338">
    <property type="component" value="Unassembled WGS sequence"/>
</dbReference>
<comment type="subcellular location">
    <subcellularLocation>
        <location evidence="1">Membrane</location>
        <topology evidence="1">Multi-pass membrane protein</topology>
    </subcellularLocation>
</comment>
<keyword evidence="4 6" id="KW-1133">Transmembrane helix</keyword>
<dbReference type="PANTHER" id="PTHR11266">
    <property type="entry name" value="PEROXISOMAL MEMBRANE PROTEIN 2, PXMP2 MPV17"/>
    <property type="match status" value="1"/>
</dbReference>
<keyword evidence="5 6" id="KW-0472">Membrane</keyword>
<evidence type="ECO:0000256" key="6">
    <source>
        <dbReference type="RuleBase" id="RU363053"/>
    </source>
</evidence>
<evidence type="ECO:0000256" key="4">
    <source>
        <dbReference type="ARBA" id="ARBA00022989"/>
    </source>
</evidence>
<comment type="similarity">
    <text evidence="2 6">Belongs to the peroxisomal membrane protein PXMP2/4 family.</text>
</comment>
<comment type="caution">
    <text evidence="8">The sequence shown here is derived from an EMBL/GenBank/DDBJ whole genome shotgun (WGS) entry which is preliminary data.</text>
</comment>
<feature type="transmembrane region" description="Helical" evidence="6">
    <location>
        <begin position="129"/>
        <end position="147"/>
    </location>
</feature>
<dbReference type="GO" id="GO:0016020">
    <property type="term" value="C:membrane"/>
    <property type="evidence" value="ECO:0007669"/>
    <property type="project" value="UniProtKB-SubCell"/>
</dbReference>
<evidence type="ECO:0000256" key="5">
    <source>
        <dbReference type="ARBA" id="ARBA00023136"/>
    </source>
</evidence>
<evidence type="ECO:0000256" key="1">
    <source>
        <dbReference type="ARBA" id="ARBA00004141"/>
    </source>
</evidence>
<dbReference type="EMBL" id="JACMRX010000005">
    <property type="protein sequence ID" value="KAF7989015.1"/>
    <property type="molecule type" value="Genomic_DNA"/>
</dbReference>
<dbReference type="GO" id="GO:0005739">
    <property type="term" value="C:mitochondrion"/>
    <property type="evidence" value="ECO:0007669"/>
    <property type="project" value="TreeGrafter"/>
</dbReference>
<proteinExistence type="inferred from homology"/>
<accession>A0A835CQB9</accession>
<feature type="transmembrane region" description="Helical" evidence="6">
    <location>
        <begin position="49"/>
        <end position="68"/>
    </location>
</feature>
<sequence>MRILWIKFREVSQKYPVVRGMASYAVIWPTGCLIQQKLLGKDELNYIQALRFSLYGGLFVAPTLYGWLKIAHYFWPKTTFRSAITKALVEQVSYGPAAMCCFFFGMNLLEFKPVSEGIEEVKRKFWPTWKMGICVWPILQTINFVLIPERNRVVYVSVCSLAWTSFLAYMKSLDAKKINDESINNMTDKLTSQNNSETKKQSTITVKTKQVSN</sequence>
<dbReference type="Pfam" id="PF04117">
    <property type="entry name" value="Mpv17_PMP22"/>
    <property type="match status" value="1"/>
</dbReference>
<evidence type="ECO:0000256" key="3">
    <source>
        <dbReference type="ARBA" id="ARBA00022692"/>
    </source>
</evidence>
<feature type="transmembrane region" description="Helical" evidence="6">
    <location>
        <begin position="88"/>
        <end position="109"/>
    </location>
</feature>
<evidence type="ECO:0000256" key="2">
    <source>
        <dbReference type="ARBA" id="ARBA00006824"/>
    </source>
</evidence>
<organism evidence="8 9">
    <name type="scientific">Aphidius gifuensis</name>
    <name type="common">Parasitoid wasp</name>
    <dbReference type="NCBI Taxonomy" id="684658"/>
    <lineage>
        <taxon>Eukaryota</taxon>
        <taxon>Metazoa</taxon>
        <taxon>Ecdysozoa</taxon>
        <taxon>Arthropoda</taxon>
        <taxon>Hexapoda</taxon>
        <taxon>Insecta</taxon>
        <taxon>Pterygota</taxon>
        <taxon>Neoptera</taxon>
        <taxon>Endopterygota</taxon>
        <taxon>Hymenoptera</taxon>
        <taxon>Apocrita</taxon>
        <taxon>Ichneumonoidea</taxon>
        <taxon>Braconidae</taxon>
        <taxon>Aphidiinae</taxon>
        <taxon>Aphidius</taxon>
    </lineage>
</organism>
<evidence type="ECO:0000313" key="9">
    <source>
        <dbReference type="Proteomes" id="UP000639338"/>
    </source>
</evidence>
<protein>
    <recommendedName>
        <fullName evidence="10">Mpv17-like protein</fullName>
    </recommendedName>
</protein>
<keyword evidence="3 6" id="KW-0812">Transmembrane</keyword>
<gene>
    <name evidence="8" type="ORF">HCN44_007325</name>
</gene>
<reference evidence="8 9" key="1">
    <citation type="submission" date="2020-08" db="EMBL/GenBank/DDBJ databases">
        <title>Aphidius gifuensis genome sequencing and assembly.</title>
        <authorList>
            <person name="Du Z."/>
        </authorList>
    </citation>
    <scope>NUCLEOTIDE SEQUENCE [LARGE SCALE GENOMIC DNA]</scope>
    <source>
        <strain evidence="8">YNYX2018</strain>
        <tissue evidence="8">Adults</tissue>
    </source>
</reference>
<evidence type="ECO:0008006" key="10">
    <source>
        <dbReference type="Google" id="ProtNLM"/>
    </source>
</evidence>
<dbReference type="AlphaFoldDB" id="A0A835CQB9"/>
<dbReference type="OrthoDB" id="430207at2759"/>
<feature type="region of interest" description="Disordered" evidence="7">
    <location>
        <begin position="189"/>
        <end position="213"/>
    </location>
</feature>
<name>A0A835CQB9_APHGI</name>
<evidence type="ECO:0000256" key="7">
    <source>
        <dbReference type="SAM" id="MobiDB-lite"/>
    </source>
</evidence>
<dbReference type="PANTHER" id="PTHR11266:SF75">
    <property type="entry name" value="IP10007P-RELATED"/>
    <property type="match status" value="1"/>
</dbReference>
<evidence type="ECO:0000313" key="8">
    <source>
        <dbReference type="EMBL" id="KAF7989015.1"/>
    </source>
</evidence>
<dbReference type="InterPro" id="IPR007248">
    <property type="entry name" value="Mpv17_PMP22"/>
</dbReference>